<dbReference type="InterPro" id="IPR020846">
    <property type="entry name" value="MFS_dom"/>
</dbReference>
<evidence type="ECO:0000313" key="9">
    <source>
        <dbReference type="EMBL" id="WGL18396.1"/>
    </source>
</evidence>
<evidence type="ECO:0000256" key="4">
    <source>
        <dbReference type="ARBA" id="ARBA00022692"/>
    </source>
</evidence>
<dbReference type="Gene3D" id="1.20.1250.20">
    <property type="entry name" value="MFS general substrate transporter like domains"/>
    <property type="match status" value="1"/>
</dbReference>
<feature type="transmembrane region" description="Helical" evidence="7">
    <location>
        <begin position="314"/>
        <end position="337"/>
    </location>
</feature>
<dbReference type="Proteomes" id="UP001236500">
    <property type="component" value="Chromosome"/>
</dbReference>
<gene>
    <name evidence="9" type="ORF">PVT68_08880</name>
</gene>
<dbReference type="PANTHER" id="PTHR23514:SF3">
    <property type="entry name" value="BYPASS OF STOP CODON PROTEIN 6"/>
    <property type="match status" value="1"/>
</dbReference>
<dbReference type="InterPro" id="IPR011701">
    <property type="entry name" value="MFS"/>
</dbReference>
<name>A0ABY8NHJ5_9GAMM</name>
<dbReference type="InterPro" id="IPR036259">
    <property type="entry name" value="MFS_trans_sf"/>
</dbReference>
<feature type="transmembrane region" description="Helical" evidence="7">
    <location>
        <begin position="53"/>
        <end position="78"/>
    </location>
</feature>
<dbReference type="Pfam" id="PF07690">
    <property type="entry name" value="MFS_1"/>
    <property type="match status" value="1"/>
</dbReference>
<proteinExistence type="inferred from homology"/>
<keyword evidence="5 7" id="KW-1133">Transmembrane helix</keyword>
<dbReference type="PANTHER" id="PTHR23514">
    <property type="entry name" value="BYPASS OF STOP CODON PROTEIN 6"/>
    <property type="match status" value="1"/>
</dbReference>
<keyword evidence="4 7" id="KW-0812">Transmembrane</keyword>
<evidence type="ECO:0000256" key="5">
    <source>
        <dbReference type="ARBA" id="ARBA00022989"/>
    </source>
</evidence>
<feature type="transmembrane region" description="Helical" evidence="7">
    <location>
        <begin position="224"/>
        <end position="247"/>
    </location>
</feature>
<feature type="transmembrane region" description="Helical" evidence="7">
    <location>
        <begin position="90"/>
        <end position="111"/>
    </location>
</feature>
<evidence type="ECO:0000313" key="10">
    <source>
        <dbReference type="Proteomes" id="UP001236500"/>
    </source>
</evidence>
<evidence type="ECO:0000256" key="1">
    <source>
        <dbReference type="ARBA" id="ARBA00004127"/>
    </source>
</evidence>
<feature type="transmembrane region" description="Helical" evidence="7">
    <location>
        <begin position="117"/>
        <end position="138"/>
    </location>
</feature>
<keyword evidence="6 7" id="KW-0472">Membrane</keyword>
<dbReference type="SUPFAM" id="SSF103473">
    <property type="entry name" value="MFS general substrate transporter"/>
    <property type="match status" value="1"/>
</dbReference>
<feature type="transmembrane region" description="Helical" evidence="7">
    <location>
        <begin position="184"/>
        <end position="203"/>
    </location>
</feature>
<dbReference type="EMBL" id="CP118605">
    <property type="protein sequence ID" value="WGL18396.1"/>
    <property type="molecule type" value="Genomic_DNA"/>
</dbReference>
<comment type="similarity">
    <text evidence="2">Belongs to the major facilitator superfamily.</text>
</comment>
<feature type="transmembrane region" description="Helical" evidence="7">
    <location>
        <begin position="407"/>
        <end position="427"/>
    </location>
</feature>
<feature type="transmembrane region" description="Helical" evidence="7">
    <location>
        <begin position="288"/>
        <end position="308"/>
    </location>
</feature>
<organism evidence="9 10">
    <name type="scientific">Microbulbifer bruguierae</name>
    <dbReference type="NCBI Taxonomy" id="3029061"/>
    <lineage>
        <taxon>Bacteria</taxon>
        <taxon>Pseudomonadati</taxon>
        <taxon>Pseudomonadota</taxon>
        <taxon>Gammaproteobacteria</taxon>
        <taxon>Cellvibrionales</taxon>
        <taxon>Microbulbiferaceae</taxon>
        <taxon>Microbulbifer</taxon>
    </lineage>
</organism>
<dbReference type="InterPro" id="IPR051788">
    <property type="entry name" value="MFS_Transporter"/>
</dbReference>
<feature type="transmembrane region" description="Helical" evidence="7">
    <location>
        <begin position="159"/>
        <end position="178"/>
    </location>
</feature>
<evidence type="ECO:0000256" key="7">
    <source>
        <dbReference type="SAM" id="Phobius"/>
    </source>
</evidence>
<feature type="domain" description="Major facilitator superfamily (MFS) profile" evidence="8">
    <location>
        <begin position="18"/>
        <end position="434"/>
    </location>
</feature>
<evidence type="ECO:0000259" key="8">
    <source>
        <dbReference type="PROSITE" id="PS50850"/>
    </source>
</evidence>
<evidence type="ECO:0000256" key="2">
    <source>
        <dbReference type="ARBA" id="ARBA00008335"/>
    </source>
</evidence>
<accession>A0ABY8NHJ5</accession>
<dbReference type="RefSeq" id="WP_280322380.1">
    <property type="nucleotide sequence ID" value="NZ_CP118605.1"/>
</dbReference>
<feature type="transmembrane region" description="Helical" evidence="7">
    <location>
        <begin position="349"/>
        <end position="373"/>
    </location>
</feature>
<sequence length="440" mass="46685">MNKSDPKQYPTQYRNSRLFLIGVLALVAAAMSASLRATVAGDIKGELFDTIDLAHSATLIAESLGVAFLGFAFTLFIVSPLLDLLGMRRVVMASGLCLGGGTLLTICAPLVDGMDAYWLVWSGMLLCGIGWGCAEGSVNPMTTALYPEDKTHRLNVVHAWWPAGMIFGGVAGVAMGAFDVPWQFALALVLLPALAVVVLSIGIEFPPTERAASGISMKEMFLEILRRPSFLLWFAAMFLTAASELAPGQWVDLALTQKVGFRGILLLVYVSGLMFVMRHFAGPLAHRLSNAGLLWISSLLAAIGLFLLSRADGAVTALVAATVWGIGVCFMWPTMLASVSERYPRGGSLMIGLVGSAGAASIYFVLPMLGAFYDQVKQELAGGSDGLAQLSTTALADIEGLAAAESFALVALLPLALLLIFGAVWLYDRRAKSTQRVATA</sequence>
<evidence type="ECO:0000256" key="3">
    <source>
        <dbReference type="ARBA" id="ARBA00022448"/>
    </source>
</evidence>
<keyword evidence="10" id="KW-1185">Reference proteome</keyword>
<comment type="subcellular location">
    <subcellularLocation>
        <location evidence="1">Endomembrane system</location>
        <topology evidence="1">Multi-pass membrane protein</topology>
    </subcellularLocation>
</comment>
<dbReference type="PROSITE" id="PS50850">
    <property type="entry name" value="MFS"/>
    <property type="match status" value="1"/>
</dbReference>
<keyword evidence="3" id="KW-0813">Transport</keyword>
<reference evidence="9 10" key="1">
    <citation type="submission" date="2023-02" db="EMBL/GenBank/DDBJ databases">
        <title>Description and genomic characterization of Microbulbifer bruguierae sp. nov., isolated from the sediment of mangrove plant Bruguiera sexangula.</title>
        <authorList>
            <person name="Long M."/>
        </authorList>
    </citation>
    <scope>NUCLEOTIDE SEQUENCE [LARGE SCALE GENOMIC DNA]</scope>
    <source>
        <strain evidence="9 10">H12</strain>
    </source>
</reference>
<protein>
    <submittedName>
        <fullName evidence="9">MFS transporter</fullName>
    </submittedName>
</protein>
<evidence type="ECO:0000256" key="6">
    <source>
        <dbReference type="ARBA" id="ARBA00023136"/>
    </source>
</evidence>
<feature type="transmembrane region" description="Helical" evidence="7">
    <location>
        <begin position="259"/>
        <end position="276"/>
    </location>
</feature>